<organism evidence="1">
    <name type="scientific">freshwater metagenome</name>
    <dbReference type="NCBI Taxonomy" id="449393"/>
    <lineage>
        <taxon>unclassified sequences</taxon>
        <taxon>metagenomes</taxon>
        <taxon>ecological metagenomes</taxon>
    </lineage>
</organism>
<dbReference type="InterPro" id="IPR008323">
    <property type="entry name" value="UCP033563"/>
</dbReference>
<dbReference type="AlphaFoldDB" id="A0A6J6NCP7"/>
<dbReference type="EMBL" id="CAEZXP010000001">
    <property type="protein sequence ID" value="CAB4682724.1"/>
    <property type="molecule type" value="Genomic_DNA"/>
</dbReference>
<name>A0A6J6NCP7_9ZZZZ</name>
<accession>A0A6J6NCP7</accession>
<dbReference type="PANTHER" id="PTHR36454:SF1">
    <property type="entry name" value="DUF1015 DOMAIN-CONTAINING PROTEIN"/>
    <property type="match status" value="1"/>
</dbReference>
<protein>
    <submittedName>
        <fullName evidence="1">Unannotated protein</fullName>
    </submittedName>
</protein>
<sequence>MRPFRALRFDTTKAGELDSLIAPPYDVIDEPLRQEYLARSLHNVVHLTLPESEAAAAAALKDWRAEGVLALEEPAIWWVAQDYVGPDGVARTREGIAGSVEATPYSAGNVLPHERTHAGPKEGRLRLLREVRTQLEPIFLLYDADPPVERPTGMPDMDVEDGGVRTRLWKITGVGELEIDTPFLIADGHHRYETAVAFREEDPSATHTYAILVSSRSPGLEIFPTHRIVPALTEEPPAEQTDGWDQTGLALYRNGTYSSVPVIDELDVQTVERYCGKVGYTPYANEAVAAVDRGEAEAAFLVRPTTVEQVATFAHRGDVMPQKSTFFYPKLTSGLLFHPIGEVS</sequence>
<gene>
    <name evidence="1" type="ORF">UFOPK2399_00057</name>
</gene>
<proteinExistence type="predicted"/>
<dbReference type="Pfam" id="PF06245">
    <property type="entry name" value="DUF1015"/>
    <property type="match status" value="1"/>
</dbReference>
<evidence type="ECO:0000313" key="1">
    <source>
        <dbReference type="EMBL" id="CAB4682724.1"/>
    </source>
</evidence>
<dbReference type="PANTHER" id="PTHR36454">
    <property type="entry name" value="LMO2823 PROTEIN"/>
    <property type="match status" value="1"/>
</dbReference>
<reference evidence="1" key="1">
    <citation type="submission" date="2020-05" db="EMBL/GenBank/DDBJ databases">
        <authorList>
            <person name="Chiriac C."/>
            <person name="Salcher M."/>
            <person name="Ghai R."/>
            <person name="Kavagutti S V."/>
        </authorList>
    </citation>
    <scope>NUCLEOTIDE SEQUENCE</scope>
</reference>